<dbReference type="Proteomes" id="UP001595556">
    <property type="component" value="Unassembled WGS sequence"/>
</dbReference>
<accession>A0ABV7HBK1</accession>
<keyword evidence="1" id="KW-0732">Signal</keyword>
<gene>
    <name evidence="2" type="ORF">ACFOEN_14990</name>
</gene>
<dbReference type="RefSeq" id="WP_377305304.1">
    <property type="nucleotide sequence ID" value="NZ_CP180191.1"/>
</dbReference>
<name>A0ABV7HBK1_9BURK</name>
<sequence>MPHTASLKPRLLLCLRPAPVQRAASRLLGVAALLAALATPLTGQAQDVPVVPERMVGVERDVRSGADGGSDDPRSFRGIASFGLTLGGSRVGSVNSAEAIFPDLYAGNLWQANVGAQWRLGTRLSVSGTLGYHTDEASDDSYSLRFSRFPIEALAHLDLNRNLRIGGGARYVDRAWLTLRSRTSENTRDTQTLARYGHNLGWVGEVEYLFHGSHPADSKLGVKLRYVRETYPLRGSVRKFSGSHMGVFVTAYF</sequence>
<evidence type="ECO:0000313" key="3">
    <source>
        <dbReference type="Proteomes" id="UP001595556"/>
    </source>
</evidence>
<reference evidence="3" key="1">
    <citation type="journal article" date="2019" name="Int. J. Syst. Evol. Microbiol.">
        <title>The Global Catalogue of Microorganisms (GCM) 10K type strain sequencing project: providing services to taxonomists for standard genome sequencing and annotation.</title>
        <authorList>
            <consortium name="The Broad Institute Genomics Platform"/>
            <consortium name="The Broad Institute Genome Sequencing Center for Infectious Disease"/>
            <person name="Wu L."/>
            <person name="Ma J."/>
        </authorList>
    </citation>
    <scope>NUCLEOTIDE SEQUENCE [LARGE SCALE GENOMIC DNA]</scope>
    <source>
        <strain evidence="3">KCTC 52168</strain>
    </source>
</reference>
<protein>
    <recommendedName>
        <fullName evidence="4">Outer membrane protein beta-barrel domain-containing protein</fullName>
    </recommendedName>
</protein>
<evidence type="ECO:0000313" key="2">
    <source>
        <dbReference type="EMBL" id="MFC3148931.1"/>
    </source>
</evidence>
<feature type="signal peptide" evidence="1">
    <location>
        <begin position="1"/>
        <end position="45"/>
    </location>
</feature>
<comment type="caution">
    <text evidence="2">The sequence shown here is derived from an EMBL/GenBank/DDBJ whole genome shotgun (WGS) entry which is preliminary data.</text>
</comment>
<organism evidence="2 3">
    <name type="scientific">Piscinibacterium candidicorallinum</name>
    <dbReference type="NCBI Taxonomy" id="1793872"/>
    <lineage>
        <taxon>Bacteria</taxon>
        <taxon>Pseudomonadati</taxon>
        <taxon>Pseudomonadota</taxon>
        <taxon>Betaproteobacteria</taxon>
        <taxon>Burkholderiales</taxon>
        <taxon>Piscinibacterium</taxon>
    </lineage>
</organism>
<feature type="chain" id="PRO_5046005519" description="Outer membrane protein beta-barrel domain-containing protein" evidence="1">
    <location>
        <begin position="46"/>
        <end position="253"/>
    </location>
</feature>
<evidence type="ECO:0008006" key="4">
    <source>
        <dbReference type="Google" id="ProtNLM"/>
    </source>
</evidence>
<dbReference type="EMBL" id="JBHRTI010000010">
    <property type="protein sequence ID" value="MFC3148931.1"/>
    <property type="molecule type" value="Genomic_DNA"/>
</dbReference>
<proteinExistence type="predicted"/>
<evidence type="ECO:0000256" key="1">
    <source>
        <dbReference type="SAM" id="SignalP"/>
    </source>
</evidence>
<keyword evidence="3" id="KW-1185">Reference proteome</keyword>